<accession>A0A1N7JTU2</accession>
<dbReference type="OrthoDB" id="1270546at2"/>
<name>A0A1N7JTU2_9FLAO</name>
<dbReference type="EMBL" id="FTOV01000001">
    <property type="protein sequence ID" value="SIS52691.1"/>
    <property type="molecule type" value="Genomic_DNA"/>
</dbReference>
<feature type="transmembrane region" description="Helical" evidence="1">
    <location>
        <begin position="12"/>
        <end position="32"/>
    </location>
</feature>
<dbReference type="STRING" id="373672.SAMN05421785_10199"/>
<reference evidence="2 3" key="1">
    <citation type="submission" date="2017-01" db="EMBL/GenBank/DDBJ databases">
        <authorList>
            <person name="Mah S.A."/>
            <person name="Swanson W.J."/>
            <person name="Moy G.W."/>
            <person name="Vacquier V.D."/>
        </authorList>
    </citation>
    <scope>NUCLEOTIDE SEQUENCE [LARGE SCALE GENOMIC DNA]</scope>
    <source>
        <strain evidence="2 3">DSM 18014</strain>
    </source>
</reference>
<evidence type="ECO:0000313" key="2">
    <source>
        <dbReference type="EMBL" id="SIS52691.1"/>
    </source>
</evidence>
<dbReference type="Proteomes" id="UP000185781">
    <property type="component" value="Unassembled WGS sequence"/>
</dbReference>
<gene>
    <name evidence="2" type="ORF">SAMN05421785_10199</name>
</gene>
<dbReference type="RefSeq" id="WP_076389979.1">
    <property type="nucleotide sequence ID" value="NZ_FTOV01000001.1"/>
</dbReference>
<protein>
    <submittedName>
        <fullName evidence="2">Uncharacterized protein</fullName>
    </submittedName>
</protein>
<feature type="transmembrane region" description="Helical" evidence="1">
    <location>
        <begin position="83"/>
        <end position="103"/>
    </location>
</feature>
<sequence length="188" mass="22160">MTNNHNINAKGFFRKYFLVIIFIIILLLQDFFLKPFVKDLYLNDDIKNFKEFSWKYTVFIFTILSGIIIFISRKSITLSAVPLILLGLMIFGSGFYFGLHSLVDNALLLINSKTKNTEINKTYEVIHDKEKKVFWLNNENSIHDKEDLQKINHYRVSKGLKSIFDLQNNDTIKVTFNKGWFDVNYLEK</sequence>
<keyword evidence="1" id="KW-1133">Transmembrane helix</keyword>
<feature type="transmembrane region" description="Helical" evidence="1">
    <location>
        <begin position="52"/>
        <end position="71"/>
    </location>
</feature>
<organism evidence="2 3">
    <name type="scientific">Chryseobacterium gambrini</name>
    <dbReference type="NCBI Taxonomy" id="373672"/>
    <lineage>
        <taxon>Bacteria</taxon>
        <taxon>Pseudomonadati</taxon>
        <taxon>Bacteroidota</taxon>
        <taxon>Flavobacteriia</taxon>
        <taxon>Flavobacteriales</taxon>
        <taxon>Weeksellaceae</taxon>
        <taxon>Chryseobacterium group</taxon>
        <taxon>Chryseobacterium</taxon>
    </lineage>
</organism>
<proteinExistence type="predicted"/>
<keyword evidence="1" id="KW-0812">Transmembrane</keyword>
<evidence type="ECO:0000256" key="1">
    <source>
        <dbReference type="SAM" id="Phobius"/>
    </source>
</evidence>
<evidence type="ECO:0000313" key="3">
    <source>
        <dbReference type="Proteomes" id="UP000185781"/>
    </source>
</evidence>
<dbReference type="AlphaFoldDB" id="A0A1N7JTU2"/>
<keyword evidence="1" id="KW-0472">Membrane</keyword>